<evidence type="ECO:0000313" key="2">
    <source>
        <dbReference type="Proteomes" id="UP000623926"/>
    </source>
</evidence>
<accession>A0ABD7DCU2</accession>
<proteinExistence type="predicted"/>
<dbReference type="AlphaFoldDB" id="A0ABD7DCU2"/>
<gene>
    <name evidence="1" type="ORF">I6J42_33835</name>
</gene>
<organism evidence="1 2">
    <name type="scientific">Streptomyces californicus</name>
    <dbReference type="NCBI Taxonomy" id="67351"/>
    <lineage>
        <taxon>Bacteria</taxon>
        <taxon>Bacillati</taxon>
        <taxon>Actinomycetota</taxon>
        <taxon>Actinomycetes</taxon>
        <taxon>Kitasatosporales</taxon>
        <taxon>Streptomycetaceae</taxon>
        <taxon>Streptomyces</taxon>
    </lineage>
</organism>
<dbReference type="EMBL" id="CP070247">
    <property type="protein sequence ID" value="QRV39076.1"/>
    <property type="molecule type" value="Genomic_DNA"/>
</dbReference>
<dbReference type="RefSeq" id="WP_205030113.1">
    <property type="nucleotide sequence ID" value="NZ_CP070247.1"/>
</dbReference>
<sequence length="176" mass="19801">MDSANSARRRGHLWARLVDALHGRDTDAPAPPPPAVLFNSLEWTVDPATETWSHLLPNTPAGMQEIQACAPDGYNFARLVWQSCEVCRLGLILKIRVTGPWQRHGYGSRMVRFALRGVDGYRWTTTPQSEDAQAFFPALTETTGVAFPREAELCEHMRLREPRKIRSQQLIDPPPG</sequence>
<dbReference type="InterPro" id="IPR016181">
    <property type="entry name" value="Acyl_CoA_acyltransferase"/>
</dbReference>
<reference evidence="1 2" key="1">
    <citation type="submission" date="2021-02" db="EMBL/GenBank/DDBJ databases">
        <title>FDA dAtabase for Regulatory Grade micrObial Sequences (FDA-ARGOS): Supporting development and validation of Infectious Disease Dx tests.</title>
        <authorList>
            <person name="Sproer C."/>
            <person name="Gronow S."/>
            <person name="Severitt S."/>
            <person name="Schroder I."/>
            <person name="Tallon L."/>
            <person name="Sadzewicz L."/>
            <person name="Zhao X."/>
            <person name="Boylan J."/>
            <person name="Ott S."/>
            <person name="Bowen H."/>
            <person name="Vavikolanu K."/>
            <person name="Mehta A."/>
            <person name="Aluvathingal J."/>
            <person name="Nadendla S."/>
            <person name="Lowell S."/>
            <person name="Myers T."/>
            <person name="Yan Y."/>
            <person name="Sichtig H."/>
        </authorList>
    </citation>
    <scope>NUCLEOTIDE SEQUENCE [LARGE SCALE GENOMIC DNA]</scope>
    <source>
        <strain evidence="1 2">FDAARGOS_1212</strain>
        <plasmid evidence="1 2">unnamed3</plasmid>
    </source>
</reference>
<keyword evidence="1" id="KW-0614">Plasmid</keyword>
<dbReference type="SUPFAM" id="SSF55729">
    <property type="entry name" value="Acyl-CoA N-acyltransferases (Nat)"/>
    <property type="match status" value="1"/>
</dbReference>
<geneLocation type="plasmid" evidence="1 2">
    <name>unnamed3</name>
</geneLocation>
<protein>
    <recommendedName>
        <fullName evidence="3">N-acetyltransferase domain-containing protein</fullName>
    </recommendedName>
</protein>
<name>A0ABD7DCU2_9ACTN</name>
<evidence type="ECO:0000313" key="1">
    <source>
        <dbReference type="EMBL" id="QRV39076.1"/>
    </source>
</evidence>
<evidence type="ECO:0008006" key="3">
    <source>
        <dbReference type="Google" id="ProtNLM"/>
    </source>
</evidence>
<dbReference type="Proteomes" id="UP000623926">
    <property type="component" value="Plasmid unnamed3"/>
</dbReference>